<dbReference type="InterPro" id="IPR009091">
    <property type="entry name" value="RCC1/BLIP-II"/>
</dbReference>
<dbReference type="PRINTS" id="PR00633">
    <property type="entry name" value="RCCNDNSATION"/>
</dbReference>
<dbReference type="Pfam" id="PF00415">
    <property type="entry name" value="RCC1"/>
    <property type="match status" value="1"/>
</dbReference>
<evidence type="ECO:0000313" key="3">
    <source>
        <dbReference type="Proteomes" id="UP000494163"/>
    </source>
</evidence>
<feature type="repeat" description="RCC1" evidence="1">
    <location>
        <begin position="199"/>
        <end position="250"/>
    </location>
</feature>
<dbReference type="EMBL" id="CP012526">
    <property type="protein sequence ID" value="ALC47389.1"/>
    <property type="molecule type" value="Genomic_DNA"/>
</dbReference>
<dbReference type="PROSITE" id="PS00626">
    <property type="entry name" value="RCC1_2"/>
    <property type="match status" value="2"/>
</dbReference>
<dbReference type="STRING" id="30019.A0A0M3QYC7"/>
<dbReference type="InterPro" id="IPR052830">
    <property type="entry name" value="RCC1_domain-containing"/>
</dbReference>
<gene>
    <name evidence="2" type="ORF">Dbus_chr3Rg2139</name>
</gene>
<evidence type="ECO:0000256" key="1">
    <source>
        <dbReference type="PROSITE-ProRule" id="PRU00235"/>
    </source>
</evidence>
<keyword evidence="3" id="KW-1185">Reference proteome</keyword>
<dbReference type="OMA" id="WASGWCI"/>
<dbReference type="AlphaFoldDB" id="A0A0M3QYC7"/>
<dbReference type="InterPro" id="IPR000408">
    <property type="entry name" value="Reg_chr_condens"/>
</dbReference>
<sequence>MRQLLFTGFNAFGQHNENNKSSGRTSARVNGFTEIVEPGNNDDSQLIVALSWRYTAYALGSKLWLRGLLNCEPIECLELEAPAAVRALAACDQHCLVLLQTGALFKLLPKLGANLQSILLETAASTTTGTKRNIFGQAKTETANVITHIACGSHINVAVSAANAVYSIPSFLHQFPQRQWRVQQLTCGNEHALLLNGNGDVHAWGSGLRGQLGQQTLSVEETPQLVEALAGIKITHIAAGAWHSAAISAFGDLYTWGYNSNGQLGMRVMKRDSLLKEPAVYPLPQLHDLPACCAQLEDDAAAAADEACAPLKVFCGARHTLIMRRCGRLWACGWCAHGQLGTHISQLNYLDAFEAVNDVCKDESYDVICGPWATILMCM</sequence>
<protein>
    <submittedName>
        <fullName evidence="2">CG6678</fullName>
    </submittedName>
</protein>
<dbReference type="PANTHER" id="PTHR46849">
    <property type="entry name" value="RCC1 DOMAIN-CONTAINING PROTEIN 1"/>
    <property type="match status" value="1"/>
</dbReference>
<dbReference type="PANTHER" id="PTHR46849:SF1">
    <property type="entry name" value="RCC1 DOMAIN-CONTAINING PROTEIN 1"/>
    <property type="match status" value="1"/>
</dbReference>
<feature type="repeat" description="RCC1" evidence="1">
    <location>
        <begin position="251"/>
        <end position="326"/>
    </location>
</feature>
<accession>A0A0M3QYC7</accession>
<dbReference type="SUPFAM" id="SSF50985">
    <property type="entry name" value="RCC1/BLIP-II"/>
    <property type="match status" value="1"/>
</dbReference>
<evidence type="ECO:0000313" key="2">
    <source>
        <dbReference type="EMBL" id="ALC47389.1"/>
    </source>
</evidence>
<reference evidence="2 3" key="1">
    <citation type="submission" date="2015-08" db="EMBL/GenBank/DDBJ databases">
        <title>Ancestral chromatin configuration constrains chromatin evolution on differentiating sex chromosomes in Drosophila.</title>
        <authorList>
            <person name="Zhou Q."/>
            <person name="Bachtrog D."/>
        </authorList>
    </citation>
    <scope>NUCLEOTIDE SEQUENCE [LARGE SCALE GENOMIC DNA]</scope>
    <source>
        <tissue evidence="2">Whole larvae</tissue>
    </source>
</reference>
<organism evidence="2 3">
    <name type="scientific">Drosophila busckii</name>
    <name type="common">Fruit fly</name>
    <dbReference type="NCBI Taxonomy" id="30019"/>
    <lineage>
        <taxon>Eukaryota</taxon>
        <taxon>Metazoa</taxon>
        <taxon>Ecdysozoa</taxon>
        <taxon>Arthropoda</taxon>
        <taxon>Hexapoda</taxon>
        <taxon>Insecta</taxon>
        <taxon>Pterygota</taxon>
        <taxon>Neoptera</taxon>
        <taxon>Endopterygota</taxon>
        <taxon>Diptera</taxon>
        <taxon>Brachycera</taxon>
        <taxon>Muscomorpha</taxon>
        <taxon>Ephydroidea</taxon>
        <taxon>Drosophilidae</taxon>
        <taxon>Drosophila</taxon>
    </lineage>
</organism>
<proteinExistence type="predicted"/>
<dbReference type="Gene3D" id="2.130.10.30">
    <property type="entry name" value="Regulator of chromosome condensation 1/beta-lactamase-inhibitor protein II"/>
    <property type="match status" value="1"/>
</dbReference>
<name>A0A0M3QYC7_DROBS</name>
<dbReference type="OrthoDB" id="5370059at2759"/>
<dbReference type="PROSITE" id="PS50012">
    <property type="entry name" value="RCC1_3"/>
    <property type="match status" value="2"/>
</dbReference>
<dbReference type="Proteomes" id="UP000494163">
    <property type="component" value="Chromosome 3R"/>
</dbReference>